<organism evidence="2 3">
    <name type="scientific">Kingdonia uniflora</name>
    <dbReference type="NCBI Taxonomy" id="39325"/>
    <lineage>
        <taxon>Eukaryota</taxon>
        <taxon>Viridiplantae</taxon>
        <taxon>Streptophyta</taxon>
        <taxon>Embryophyta</taxon>
        <taxon>Tracheophyta</taxon>
        <taxon>Spermatophyta</taxon>
        <taxon>Magnoliopsida</taxon>
        <taxon>Ranunculales</taxon>
        <taxon>Circaeasteraceae</taxon>
        <taxon>Kingdonia</taxon>
    </lineage>
</organism>
<feature type="compositionally biased region" description="Basic and acidic residues" evidence="1">
    <location>
        <begin position="124"/>
        <end position="152"/>
    </location>
</feature>
<sequence>KTLAYVSTPDLIRIIKCFLKWKRSKGRRSANYVMCRARWKDRKNQERYLNLAAYISDDDNNCHGPARVCLYSARSTVECEVVQHTSTPMMKDLKEYFQNQGLMETISLGLNYPLSRFQNKRGKKVEGGEGGEERLKEEKKEEELEKSLGIRW</sequence>
<dbReference type="AlphaFoldDB" id="A0A7J7LPA2"/>
<keyword evidence="3" id="KW-1185">Reference proteome</keyword>
<dbReference type="OrthoDB" id="2122982at2759"/>
<reference evidence="2 3" key="1">
    <citation type="journal article" date="2020" name="IScience">
        <title>Genome Sequencing of the Endangered Kingdonia uniflora (Circaeasteraceae, Ranunculales) Reveals Potential Mechanisms of Evolutionary Specialization.</title>
        <authorList>
            <person name="Sun Y."/>
            <person name="Deng T."/>
            <person name="Zhang A."/>
            <person name="Moore M.J."/>
            <person name="Landis J.B."/>
            <person name="Lin N."/>
            <person name="Zhang H."/>
            <person name="Zhang X."/>
            <person name="Huang J."/>
            <person name="Zhang X."/>
            <person name="Sun H."/>
            <person name="Wang H."/>
        </authorList>
    </citation>
    <scope>NUCLEOTIDE SEQUENCE [LARGE SCALE GENOMIC DNA]</scope>
    <source>
        <strain evidence="2">TB1705</strain>
        <tissue evidence="2">Leaf</tissue>
    </source>
</reference>
<name>A0A7J7LPA2_9MAGN</name>
<evidence type="ECO:0000313" key="3">
    <source>
        <dbReference type="Proteomes" id="UP000541444"/>
    </source>
</evidence>
<feature type="non-terminal residue" evidence="2">
    <location>
        <position position="1"/>
    </location>
</feature>
<evidence type="ECO:0000313" key="2">
    <source>
        <dbReference type="EMBL" id="KAF6144389.1"/>
    </source>
</evidence>
<feature type="region of interest" description="Disordered" evidence="1">
    <location>
        <begin position="121"/>
        <end position="152"/>
    </location>
</feature>
<evidence type="ECO:0000256" key="1">
    <source>
        <dbReference type="SAM" id="MobiDB-lite"/>
    </source>
</evidence>
<comment type="caution">
    <text evidence="2">The sequence shown here is derived from an EMBL/GenBank/DDBJ whole genome shotgun (WGS) entry which is preliminary data.</text>
</comment>
<protein>
    <submittedName>
        <fullName evidence="2">Uncharacterized protein</fullName>
    </submittedName>
</protein>
<dbReference type="Proteomes" id="UP000541444">
    <property type="component" value="Unassembled WGS sequence"/>
</dbReference>
<proteinExistence type="predicted"/>
<dbReference type="EMBL" id="JACGCM010002131">
    <property type="protein sequence ID" value="KAF6144389.1"/>
    <property type="molecule type" value="Genomic_DNA"/>
</dbReference>
<gene>
    <name evidence="2" type="ORF">GIB67_024616</name>
</gene>
<accession>A0A7J7LPA2</accession>